<evidence type="ECO:0000313" key="2">
    <source>
        <dbReference type="Proteomes" id="UP001519460"/>
    </source>
</evidence>
<reference evidence="1 2" key="1">
    <citation type="journal article" date="2023" name="Sci. Data">
        <title>Genome assembly of the Korean intertidal mud-creeper Batillaria attramentaria.</title>
        <authorList>
            <person name="Patra A.K."/>
            <person name="Ho P.T."/>
            <person name="Jun S."/>
            <person name="Lee S.J."/>
            <person name="Kim Y."/>
            <person name="Won Y.J."/>
        </authorList>
    </citation>
    <scope>NUCLEOTIDE SEQUENCE [LARGE SCALE GENOMIC DNA]</scope>
    <source>
        <strain evidence="1">Wonlab-2016</strain>
    </source>
</reference>
<organism evidence="1 2">
    <name type="scientific">Batillaria attramentaria</name>
    <dbReference type="NCBI Taxonomy" id="370345"/>
    <lineage>
        <taxon>Eukaryota</taxon>
        <taxon>Metazoa</taxon>
        <taxon>Spiralia</taxon>
        <taxon>Lophotrochozoa</taxon>
        <taxon>Mollusca</taxon>
        <taxon>Gastropoda</taxon>
        <taxon>Caenogastropoda</taxon>
        <taxon>Sorbeoconcha</taxon>
        <taxon>Cerithioidea</taxon>
        <taxon>Batillariidae</taxon>
        <taxon>Batillaria</taxon>
    </lineage>
</organism>
<dbReference type="AlphaFoldDB" id="A0ABD0M2P4"/>
<accession>A0ABD0M2P4</accession>
<dbReference type="Proteomes" id="UP001519460">
    <property type="component" value="Unassembled WGS sequence"/>
</dbReference>
<proteinExistence type="predicted"/>
<feature type="non-terminal residue" evidence="1">
    <location>
        <position position="151"/>
    </location>
</feature>
<comment type="caution">
    <text evidence="1">The sequence shown here is derived from an EMBL/GenBank/DDBJ whole genome shotgun (WGS) entry which is preliminary data.</text>
</comment>
<gene>
    <name evidence="1" type="ORF">BaRGS_00002689</name>
</gene>
<feature type="non-terminal residue" evidence="1">
    <location>
        <position position="1"/>
    </location>
</feature>
<evidence type="ECO:0000313" key="1">
    <source>
        <dbReference type="EMBL" id="KAK7505967.1"/>
    </source>
</evidence>
<dbReference type="EMBL" id="JACVVK020000008">
    <property type="protein sequence ID" value="KAK7505967.1"/>
    <property type="molecule type" value="Genomic_DNA"/>
</dbReference>
<protein>
    <submittedName>
        <fullName evidence="1">Uncharacterized protein</fullName>
    </submittedName>
</protein>
<sequence length="151" mass="16586">GIAIEDLARSDWLVSDPVPPHDQICIESGSGEDQLELCCASTDDPKILREIYHMRQQTRLAVVRALCDRVRQYYNVMVPDTRMEIDSTGAKIFAWGLCSVARAAVVSGLSRGLERFDKEGGVRINTGGSAEVTQKLVESVSAPDDEDFGLE</sequence>
<name>A0ABD0M2P4_9CAEN</name>
<keyword evidence="2" id="KW-1185">Reference proteome</keyword>